<dbReference type="AlphaFoldDB" id="H1Q000"/>
<dbReference type="EMBL" id="AGWK01000007">
    <property type="protein sequence ID" value="EHO74417.1"/>
    <property type="molecule type" value="Genomic_DNA"/>
</dbReference>
<name>H1Q000_9BACT</name>
<reference evidence="2 3" key="1">
    <citation type="submission" date="2011-12" db="EMBL/GenBank/DDBJ databases">
        <title>The Genome Sequence of Prevotella micans F0438.</title>
        <authorList>
            <consortium name="The Broad Institute Genome Sequencing Platform"/>
            <person name="Earl A."/>
            <person name="Ward D."/>
            <person name="Feldgarden M."/>
            <person name="Gevers D."/>
            <person name="Izard J."/>
            <person name="Baranova O.V."/>
            <person name="Blanton J.M."/>
            <person name="Wade W.G."/>
            <person name="Dewhirst F.E."/>
            <person name="Young S.K."/>
            <person name="Zeng Q."/>
            <person name="Gargeya S."/>
            <person name="Fitzgerald M."/>
            <person name="Haas B."/>
            <person name="Abouelleil A."/>
            <person name="Alvarado L."/>
            <person name="Arachchi H.M."/>
            <person name="Berlin A."/>
            <person name="Chapman S.B."/>
            <person name="Gearin G."/>
            <person name="Goldberg J."/>
            <person name="Griggs A."/>
            <person name="Gujja S."/>
            <person name="Hansen M."/>
            <person name="Heiman D."/>
            <person name="Howarth C."/>
            <person name="Larimer J."/>
            <person name="Lui A."/>
            <person name="MacDonald P.J.P."/>
            <person name="McCowen C."/>
            <person name="Montmayeur A."/>
            <person name="Murphy C."/>
            <person name="Neiman D."/>
            <person name="Pearson M."/>
            <person name="Priest M."/>
            <person name="Roberts A."/>
            <person name="Saif S."/>
            <person name="Shea T."/>
            <person name="Sisk P."/>
            <person name="Stolte C."/>
            <person name="Sykes S."/>
            <person name="Wortman J."/>
            <person name="Nusbaum C."/>
            <person name="Birren B."/>
        </authorList>
    </citation>
    <scope>NUCLEOTIDE SEQUENCE [LARGE SCALE GENOMIC DNA]</scope>
    <source>
        <strain evidence="2 3">F0438</strain>
    </source>
</reference>
<organism evidence="2 3">
    <name type="scientific">Prevotella micans F0438</name>
    <dbReference type="NCBI Taxonomy" id="883158"/>
    <lineage>
        <taxon>Bacteria</taxon>
        <taxon>Pseudomonadati</taxon>
        <taxon>Bacteroidota</taxon>
        <taxon>Bacteroidia</taxon>
        <taxon>Bacteroidales</taxon>
        <taxon>Prevotellaceae</taxon>
        <taxon>Prevotella</taxon>
    </lineage>
</organism>
<gene>
    <name evidence="2" type="ORF">HMPREF9140_00238</name>
</gene>
<dbReference type="RefSeq" id="WP_006951165.1">
    <property type="nucleotide sequence ID" value="NZ_JH594521.1"/>
</dbReference>
<accession>H1Q000</accession>
<evidence type="ECO:0000313" key="2">
    <source>
        <dbReference type="EMBL" id="EHO74417.1"/>
    </source>
</evidence>
<dbReference type="PATRIC" id="fig|883158.3.peg.246"/>
<keyword evidence="3" id="KW-1185">Reference proteome</keyword>
<evidence type="ECO:0000313" key="3">
    <source>
        <dbReference type="Proteomes" id="UP000016023"/>
    </source>
</evidence>
<feature type="region of interest" description="Disordered" evidence="1">
    <location>
        <begin position="23"/>
        <end position="48"/>
    </location>
</feature>
<dbReference type="Proteomes" id="UP000016023">
    <property type="component" value="Unassembled WGS sequence"/>
</dbReference>
<proteinExistence type="predicted"/>
<comment type="caution">
    <text evidence="2">The sequence shown here is derived from an EMBL/GenBank/DDBJ whole genome shotgun (WGS) entry which is preliminary data.</text>
</comment>
<evidence type="ECO:0000256" key="1">
    <source>
        <dbReference type="SAM" id="MobiDB-lite"/>
    </source>
</evidence>
<protein>
    <submittedName>
        <fullName evidence="2">Uncharacterized protein</fullName>
    </submittedName>
</protein>
<dbReference type="HOGENOM" id="CLU_196044_0_0_10"/>
<sequence>MNLKRNYVHPAIEVVHSALDSQLMQTSFPNNGGHKKSDDDGQDINDAKQGFFYENDEENSSYLWEL</sequence>